<organism evidence="2 3">
    <name type="scientific">Penicillium canariense</name>
    <dbReference type="NCBI Taxonomy" id="189055"/>
    <lineage>
        <taxon>Eukaryota</taxon>
        <taxon>Fungi</taxon>
        <taxon>Dikarya</taxon>
        <taxon>Ascomycota</taxon>
        <taxon>Pezizomycotina</taxon>
        <taxon>Eurotiomycetes</taxon>
        <taxon>Eurotiomycetidae</taxon>
        <taxon>Eurotiales</taxon>
        <taxon>Aspergillaceae</taxon>
        <taxon>Penicillium</taxon>
    </lineage>
</organism>
<name>A0A9W9HW98_9EURO</name>
<keyword evidence="3" id="KW-1185">Reference proteome</keyword>
<evidence type="ECO:0000313" key="2">
    <source>
        <dbReference type="EMBL" id="KAJ5160162.1"/>
    </source>
</evidence>
<dbReference type="Proteomes" id="UP001149163">
    <property type="component" value="Unassembled WGS sequence"/>
</dbReference>
<feature type="transmembrane region" description="Helical" evidence="1">
    <location>
        <begin position="368"/>
        <end position="390"/>
    </location>
</feature>
<dbReference type="AlphaFoldDB" id="A0A9W9HW98"/>
<reference evidence="2" key="2">
    <citation type="journal article" date="2023" name="IMA Fungus">
        <title>Comparative genomic study of the Penicillium genus elucidates a diverse pangenome and 15 lateral gene transfer events.</title>
        <authorList>
            <person name="Petersen C."/>
            <person name="Sorensen T."/>
            <person name="Nielsen M.R."/>
            <person name="Sondergaard T.E."/>
            <person name="Sorensen J.L."/>
            <person name="Fitzpatrick D.A."/>
            <person name="Frisvad J.C."/>
            <person name="Nielsen K.L."/>
        </authorList>
    </citation>
    <scope>NUCLEOTIDE SEQUENCE</scope>
    <source>
        <strain evidence="2">IBT 26290</strain>
    </source>
</reference>
<accession>A0A9W9HW98</accession>
<keyword evidence="1" id="KW-1133">Transmembrane helix</keyword>
<reference evidence="2" key="1">
    <citation type="submission" date="2022-11" db="EMBL/GenBank/DDBJ databases">
        <authorList>
            <person name="Petersen C."/>
        </authorList>
    </citation>
    <scope>NUCLEOTIDE SEQUENCE</scope>
    <source>
        <strain evidence="2">IBT 26290</strain>
    </source>
</reference>
<dbReference type="OrthoDB" id="4363193at2759"/>
<feature type="transmembrane region" description="Helical" evidence="1">
    <location>
        <begin position="402"/>
        <end position="423"/>
    </location>
</feature>
<gene>
    <name evidence="2" type="ORF">N7482_007166</name>
</gene>
<feature type="transmembrane region" description="Helical" evidence="1">
    <location>
        <begin position="429"/>
        <end position="447"/>
    </location>
</feature>
<keyword evidence="1" id="KW-0472">Membrane</keyword>
<sequence length="461" mass="51793">MAGNIPRRGAIRENTDEIADEELNTHAGRKEQSPDSQIRISLRDNAQSLQIGQNYGTVNFGPPASLFDTLYQQASDNRSYYKPYTKVINRNIKKHLLYIADRFNFLDCGFAEYFQSVVPSFDRDYVEQRLTHIREDITKRQSPNPASVENPETAYLGDLGAFCEALSKTWNYDANQDPPRLLSPVFNSTHRQNQEIFEYLQDAFETHYWELMLDIFMQWHRNTKSLSGEIVLKVLRSLEREIRSGRNQLLRDMKAQSEDSPEDLAPIMQGIDERIAILESVGDLGNNPQLEMQGLLTLPVSQPHSSQSTSPGEPLVAGTSAGLMKEKENVGLIALILIFLIAAVVPGYKAFSISMKSSAPGSFHDAEFMYLIQSSLMSVLGNLVMVIPLLKKSLFSPAYGTMWMFFTLGLLFAIISIVIYPFINTGWSSMVAFFSSIASVASVLVMTQDAARDGPQKEKKD</sequence>
<evidence type="ECO:0000256" key="1">
    <source>
        <dbReference type="SAM" id="Phobius"/>
    </source>
</evidence>
<keyword evidence="1" id="KW-0812">Transmembrane</keyword>
<dbReference type="GeneID" id="81428467"/>
<dbReference type="RefSeq" id="XP_056541720.1">
    <property type="nucleotide sequence ID" value="XM_056689291.1"/>
</dbReference>
<evidence type="ECO:0000313" key="3">
    <source>
        <dbReference type="Proteomes" id="UP001149163"/>
    </source>
</evidence>
<comment type="caution">
    <text evidence="2">The sequence shown here is derived from an EMBL/GenBank/DDBJ whole genome shotgun (WGS) entry which is preliminary data.</text>
</comment>
<proteinExistence type="predicted"/>
<protein>
    <submittedName>
        <fullName evidence="2">Uncharacterized protein</fullName>
    </submittedName>
</protein>
<dbReference type="EMBL" id="JAPQKN010000004">
    <property type="protein sequence ID" value="KAJ5160162.1"/>
    <property type="molecule type" value="Genomic_DNA"/>
</dbReference>
<feature type="transmembrane region" description="Helical" evidence="1">
    <location>
        <begin position="330"/>
        <end position="348"/>
    </location>
</feature>